<reference evidence="2" key="1">
    <citation type="journal article" date="2013" name="G3 (Bethesda)">
        <title>Comparative genomics of a plant-pathogenic fungus, Pyrenophora tritici-repentis, reveals transduplication and the impact of repeat elements on pathogenicity and population divergence.</title>
        <authorList>
            <person name="Manning V.A."/>
            <person name="Pandelova I."/>
            <person name="Dhillon B."/>
            <person name="Wilhelm L.J."/>
            <person name="Goodwin S.B."/>
            <person name="Berlin A.M."/>
            <person name="Figueroa M."/>
            <person name="Freitag M."/>
            <person name="Hane J.K."/>
            <person name="Henrissat B."/>
            <person name="Holman W.H."/>
            <person name="Kodira C.D."/>
            <person name="Martin J."/>
            <person name="Oliver R.P."/>
            <person name="Robbertse B."/>
            <person name="Schackwitz W."/>
            <person name="Schwartz D.C."/>
            <person name="Spatafora J.W."/>
            <person name="Turgeon B.G."/>
            <person name="Yandava C."/>
            <person name="Young S."/>
            <person name="Zhou S."/>
            <person name="Zeng Q."/>
            <person name="Grigoriev I.V."/>
            <person name="Ma L.-J."/>
            <person name="Ciuffetti L.M."/>
        </authorList>
    </citation>
    <scope>NUCLEOTIDE SEQUENCE [LARGE SCALE GENOMIC DNA]</scope>
    <source>
        <strain evidence="2">Pt-1C-BFP</strain>
    </source>
</reference>
<proteinExistence type="predicted"/>
<dbReference type="Proteomes" id="UP000001471">
    <property type="component" value="Unassembled WGS sequence"/>
</dbReference>
<gene>
    <name evidence="1" type="ORF">PTRG_04210</name>
</gene>
<dbReference type="EMBL" id="DS231617">
    <property type="protein sequence ID" value="EDU47048.1"/>
    <property type="molecule type" value="Genomic_DNA"/>
</dbReference>
<evidence type="ECO:0000313" key="1">
    <source>
        <dbReference type="EMBL" id="EDU47048.1"/>
    </source>
</evidence>
<dbReference type="HOGENOM" id="CLU_3015278_0_0_1"/>
<accession>B2W175</accession>
<evidence type="ECO:0000313" key="2">
    <source>
        <dbReference type="Proteomes" id="UP000001471"/>
    </source>
</evidence>
<sequence length="56" mass="6519">MAQKEKTLDACAWDELVKNSMDKDLWAMADFFPERTWPATVAYPKLLAYARYVNGF</sequence>
<dbReference type="InParanoid" id="B2W175"/>
<name>B2W175_PYRTR</name>
<protein>
    <submittedName>
        <fullName evidence="1">Uncharacterized protein</fullName>
    </submittedName>
</protein>
<organism evidence="1 2">
    <name type="scientific">Pyrenophora tritici-repentis (strain Pt-1C-BFP)</name>
    <name type="common">Wheat tan spot fungus</name>
    <name type="synonym">Drechslera tritici-repentis</name>
    <dbReference type="NCBI Taxonomy" id="426418"/>
    <lineage>
        <taxon>Eukaryota</taxon>
        <taxon>Fungi</taxon>
        <taxon>Dikarya</taxon>
        <taxon>Ascomycota</taxon>
        <taxon>Pezizomycotina</taxon>
        <taxon>Dothideomycetes</taxon>
        <taxon>Pleosporomycetidae</taxon>
        <taxon>Pleosporales</taxon>
        <taxon>Pleosporineae</taxon>
        <taxon>Pleosporaceae</taxon>
        <taxon>Pyrenophora</taxon>
    </lineage>
</organism>
<dbReference type="AlphaFoldDB" id="B2W175"/>